<protein>
    <submittedName>
        <fullName evidence="3">Glycine/D-amino acid oxidase</fullName>
    </submittedName>
</protein>
<evidence type="ECO:0000256" key="1">
    <source>
        <dbReference type="ARBA" id="ARBA00023002"/>
    </source>
</evidence>
<dbReference type="InterPro" id="IPR036188">
    <property type="entry name" value="FAD/NAD-bd_sf"/>
</dbReference>
<evidence type="ECO:0000259" key="2">
    <source>
        <dbReference type="Pfam" id="PF01266"/>
    </source>
</evidence>
<sequence>MKQVDYIIVGQGIAGTMLSWFLMKRGFSVVVIDDGKKNSASRVAAGIINPVSGRRFEPAWLYEEIFPFAKSTYDELSDLLKINILIERNLWTVFPSAQMRDAFKAKADKETNGKYAEIPQQLQYEEYLQQHFGAAVIKGATVNLKNLLPAYREMLISKEALLDEHFELSQLQLVDNVQVTYHHITAKKIIFCDGAAAASNSYFEAIKFLPNKGEVLIIRIPGLESSDIIKKSITLVPQPDGQFWAGSSFAWDYPDELPTAAQRAVLEEKIQQLLKVPYEVTDQRAAVRPSGHDRRPIAGFHPEYPLIGIFNGLGTKGTSLAPLMADHFSRVIAGETEIMPEISVNRYFNMPRQ</sequence>
<dbReference type="RefSeq" id="WP_073084717.1">
    <property type="nucleotide sequence ID" value="NZ_FRBL01000007.1"/>
</dbReference>
<dbReference type="Proteomes" id="UP000184420">
    <property type="component" value="Unassembled WGS sequence"/>
</dbReference>
<accession>A0A1M7H8L7</accession>
<feature type="domain" description="FAD dependent oxidoreductase" evidence="2">
    <location>
        <begin position="5"/>
        <end position="328"/>
    </location>
</feature>
<dbReference type="PANTHER" id="PTHR13847:SF289">
    <property type="entry name" value="GLYCINE OXIDASE"/>
    <property type="match status" value="1"/>
</dbReference>
<organism evidence="3 4">
    <name type="scientific">Chitinophaga jiangningensis</name>
    <dbReference type="NCBI Taxonomy" id="1419482"/>
    <lineage>
        <taxon>Bacteria</taxon>
        <taxon>Pseudomonadati</taxon>
        <taxon>Bacteroidota</taxon>
        <taxon>Chitinophagia</taxon>
        <taxon>Chitinophagales</taxon>
        <taxon>Chitinophagaceae</taxon>
        <taxon>Chitinophaga</taxon>
    </lineage>
</organism>
<evidence type="ECO:0000313" key="4">
    <source>
        <dbReference type="Proteomes" id="UP000184420"/>
    </source>
</evidence>
<dbReference type="Gene3D" id="3.50.50.60">
    <property type="entry name" value="FAD/NAD(P)-binding domain"/>
    <property type="match status" value="1"/>
</dbReference>
<keyword evidence="4" id="KW-1185">Reference proteome</keyword>
<dbReference type="Pfam" id="PF01266">
    <property type="entry name" value="DAO"/>
    <property type="match status" value="1"/>
</dbReference>
<dbReference type="AlphaFoldDB" id="A0A1M7H8L7"/>
<reference evidence="3 4" key="1">
    <citation type="submission" date="2016-11" db="EMBL/GenBank/DDBJ databases">
        <authorList>
            <person name="Jaros S."/>
            <person name="Januszkiewicz K."/>
            <person name="Wedrychowicz H."/>
        </authorList>
    </citation>
    <scope>NUCLEOTIDE SEQUENCE [LARGE SCALE GENOMIC DNA]</scope>
    <source>
        <strain evidence="3 4">DSM 27406</strain>
    </source>
</reference>
<dbReference type="EMBL" id="FRBL01000007">
    <property type="protein sequence ID" value="SHM24713.1"/>
    <property type="molecule type" value="Genomic_DNA"/>
</dbReference>
<dbReference type="GO" id="GO:0005737">
    <property type="term" value="C:cytoplasm"/>
    <property type="evidence" value="ECO:0007669"/>
    <property type="project" value="TreeGrafter"/>
</dbReference>
<evidence type="ECO:0000313" key="3">
    <source>
        <dbReference type="EMBL" id="SHM24713.1"/>
    </source>
</evidence>
<gene>
    <name evidence="3" type="ORF">SAMN05444266_107122</name>
</gene>
<keyword evidence="1" id="KW-0560">Oxidoreductase</keyword>
<proteinExistence type="predicted"/>
<dbReference type="SUPFAM" id="SSF51971">
    <property type="entry name" value="Nucleotide-binding domain"/>
    <property type="match status" value="1"/>
</dbReference>
<dbReference type="STRING" id="1419482.SAMN05444266_107122"/>
<dbReference type="GO" id="GO:0016491">
    <property type="term" value="F:oxidoreductase activity"/>
    <property type="evidence" value="ECO:0007669"/>
    <property type="project" value="UniProtKB-KW"/>
</dbReference>
<dbReference type="PANTHER" id="PTHR13847">
    <property type="entry name" value="SARCOSINE DEHYDROGENASE-RELATED"/>
    <property type="match status" value="1"/>
</dbReference>
<dbReference type="InterPro" id="IPR006076">
    <property type="entry name" value="FAD-dep_OxRdtase"/>
</dbReference>
<name>A0A1M7H8L7_9BACT</name>
<dbReference type="Gene3D" id="3.30.9.10">
    <property type="entry name" value="D-Amino Acid Oxidase, subunit A, domain 2"/>
    <property type="match status" value="1"/>
</dbReference>